<keyword evidence="4 11" id="KW-0813">Transport</keyword>
<reference evidence="15" key="2">
    <citation type="submission" date="2007-04" db="EMBL/GenBank/DDBJ databases">
        <title>Complete genome sequence of the nitrogen-fixing bacterium Azorhizobium caulinodans ORS571.</title>
        <authorList>
            <person name="Lee K.B."/>
            <person name="Backer P.D."/>
            <person name="Aono T."/>
            <person name="Liu C.T."/>
            <person name="Suzuki S."/>
            <person name="Suzuki T."/>
            <person name="Kaneko T."/>
            <person name="Yamada M."/>
            <person name="Tabata S."/>
            <person name="Kupfer D.M."/>
            <person name="Najar F.Z."/>
            <person name="Wiley G.B."/>
            <person name="Roe B."/>
            <person name="Binnewies T."/>
            <person name="Ussery D."/>
            <person name="Vereecke D."/>
            <person name="Gevers D."/>
            <person name="Holsters M."/>
            <person name="Oyaizu H."/>
        </authorList>
    </citation>
    <scope>NUCLEOTIDE SEQUENCE [LARGE SCALE GENOMIC DNA]</scope>
    <source>
        <strain evidence="15">ATCC 43989 / DSM 5975 / JCM 20966 / LMG 6465 / NBRC 14845 / NCIMB 13405 / ORS 571</strain>
    </source>
</reference>
<dbReference type="GO" id="GO:0015833">
    <property type="term" value="P:peptide transport"/>
    <property type="evidence" value="ECO:0007669"/>
    <property type="project" value="InterPro"/>
</dbReference>
<evidence type="ECO:0000256" key="5">
    <source>
        <dbReference type="ARBA" id="ARBA00022475"/>
    </source>
</evidence>
<dbReference type="InterPro" id="IPR050388">
    <property type="entry name" value="ABC_Ni/Peptide_Import"/>
</dbReference>
<dbReference type="InterPro" id="IPR013563">
    <property type="entry name" value="Oligopep_ABC_C"/>
</dbReference>
<dbReference type="PROSITE" id="PS50928">
    <property type="entry name" value="ABC_TM1"/>
    <property type="match status" value="1"/>
</dbReference>
<dbReference type="InterPro" id="IPR003439">
    <property type="entry name" value="ABC_transporter-like_ATP-bd"/>
</dbReference>
<evidence type="ECO:0000256" key="11">
    <source>
        <dbReference type="RuleBase" id="RU363032"/>
    </source>
</evidence>
<dbReference type="Gene3D" id="1.10.3720.10">
    <property type="entry name" value="MetI-like"/>
    <property type="match status" value="1"/>
</dbReference>
<evidence type="ECO:0000256" key="3">
    <source>
        <dbReference type="ARBA" id="ARBA00005417"/>
    </source>
</evidence>
<dbReference type="Pfam" id="PF00005">
    <property type="entry name" value="ABC_tran"/>
    <property type="match status" value="1"/>
</dbReference>
<proteinExistence type="inferred from homology"/>
<dbReference type="HOGENOM" id="CLU_000604_70_3_5"/>
<protein>
    <submittedName>
        <fullName evidence="14">Oligopeptide/dipeptide ABC transporter ATP-binding protein</fullName>
    </submittedName>
</protein>
<dbReference type="GO" id="GO:0055085">
    <property type="term" value="P:transmembrane transport"/>
    <property type="evidence" value="ECO:0007669"/>
    <property type="project" value="InterPro"/>
</dbReference>
<feature type="transmembrane region" description="Helical" evidence="11">
    <location>
        <begin position="122"/>
        <end position="147"/>
    </location>
</feature>
<reference evidence="14 15" key="6">
    <citation type="journal article" date="2011" name="Appl. Environ. Microbiol.">
        <title>Involvement of the azorhizobial chromosome partition gene (parA) in the onset of bacteroid differentiation during Sesbania rostrata stem nodule development.</title>
        <authorList>
            <person name="Liu CT."/>
            <person name="Lee KB."/>
            <person name="Wang YS."/>
            <person name="Peng MH."/>
            <person name="Lee KT."/>
            <person name="Suzuki S."/>
            <person name="Suzuki T."/>
            <person name="Oyaizu H."/>
        </authorList>
    </citation>
    <scope>NUCLEOTIDE SEQUENCE [LARGE SCALE GENOMIC DNA]</scope>
    <source>
        <strain evidence="15">ATCC 43989 / DSM 5975 / JCM 20966 / LMG 6465 / NBRC 14845 / NCIMB 13405 / ORS 571</strain>
    </source>
</reference>
<organism evidence="14 15">
    <name type="scientific">Azorhizobium caulinodans (strain ATCC 43989 / DSM 5975 / JCM 20966 / LMG 6465 / NBRC 14845 / NCIMB 13405 / ORS 571)</name>
    <dbReference type="NCBI Taxonomy" id="438753"/>
    <lineage>
        <taxon>Bacteria</taxon>
        <taxon>Pseudomonadati</taxon>
        <taxon>Pseudomonadota</taxon>
        <taxon>Alphaproteobacteria</taxon>
        <taxon>Hyphomicrobiales</taxon>
        <taxon>Xanthobacteraceae</taxon>
        <taxon>Azorhizobium</taxon>
    </lineage>
</organism>
<dbReference type="GO" id="GO:0016887">
    <property type="term" value="F:ATP hydrolysis activity"/>
    <property type="evidence" value="ECO:0007669"/>
    <property type="project" value="InterPro"/>
</dbReference>
<dbReference type="PANTHER" id="PTHR43297:SF2">
    <property type="entry name" value="DIPEPTIDE TRANSPORT ATP-BINDING PROTEIN DPPD"/>
    <property type="match status" value="1"/>
</dbReference>
<keyword evidence="9 11" id="KW-1133">Transmembrane helix</keyword>
<dbReference type="InterPro" id="IPR017871">
    <property type="entry name" value="ABC_transporter-like_CS"/>
</dbReference>
<dbReference type="Proteomes" id="UP000000270">
    <property type="component" value="Chromosome"/>
</dbReference>
<evidence type="ECO:0000256" key="6">
    <source>
        <dbReference type="ARBA" id="ARBA00022692"/>
    </source>
</evidence>
<evidence type="ECO:0000313" key="14">
    <source>
        <dbReference type="EMBL" id="BAF89041.1"/>
    </source>
</evidence>
<dbReference type="PROSITE" id="PS50893">
    <property type="entry name" value="ABC_TRANSPORTER_2"/>
    <property type="match status" value="1"/>
</dbReference>
<evidence type="ECO:0000256" key="8">
    <source>
        <dbReference type="ARBA" id="ARBA00022840"/>
    </source>
</evidence>
<dbReference type="eggNOG" id="COG0444">
    <property type="taxonomic scope" value="Bacteria"/>
</dbReference>
<keyword evidence="15" id="KW-1185">Reference proteome</keyword>
<dbReference type="STRING" id="438753.AZC_3043"/>
<dbReference type="NCBIfam" id="TIGR01727">
    <property type="entry name" value="oligo_HPY"/>
    <property type="match status" value="1"/>
</dbReference>
<dbReference type="Pfam" id="PF00528">
    <property type="entry name" value="BPD_transp_1"/>
    <property type="match status" value="1"/>
</dbReference>
<name>A8IE67_AZOC5</name>
<dbReference type="FunFam" id="3.40.50.300:FF:000016">
    <property type="entry name" value="Oligopeptide ABC transporter ATP-binding component"/>
    <property type="match status" value="1"/>
</dbReference>
<dbReference type="InterPro" id="IPR035906">
    <property type="entry name" value="MetI-like_sf"/>
</dbReference>
<dbReference type="InterPro" id="IPR000515">
    <property type="entry name" value="MetI-like"/>
</dbReference>
<evidence type="ECO:0000256" key="10">
    <source>
        <dbReference type="ARBA" id="ARBA00023136"/>
    </source>
</evidence>
<reference evidence="14 15" key="1">
    <citation type="journal article" date="2007" name="Appl. Environ. Microbiol.">
        <title>Rhizobial factors required for stem nodule maturation and maintenance in Sesbania rostrata-Azorhizobium caulinodans ORS571 symbiosis.</title>
        <authorList>
            <person name="Suzuki S."/>
            <person name="Aono T."/>
            <person name="Lee KB."/>
            <person name="Suzuki T."/>
            <person name="Liu CT."/>
            <person name="Miwa H."/>
            <person name="Wakao S."/>
            <person name="Iki T."/>
            <person name="Oyaizu H."/>
        </authorList>
    </citation>
    <scope>NUCLEOTIDE SEQUENCE [LARGE SCALE GENOMIC DNA]</scope>
    <source>
        <strain evidence="15">ATCC 43989 / DSM 5975 / JCM 20966 / LMG 6465 / NBRC 14845 / NCIMB 13405 / ORS 571</strain>
    </source>
</reference>
<dbReference type="Gene3D" id="3.40.50.300">
    <property type="entry name" value="P-loop containing nucleotide triphosphate hydrolases"/>
    <property type="match status" value="1"/>
</dbReference>
<dbReference type="RefSeq" id="WP_012171567.1">
    <property type="nucleotide sequence ID" value="NC_009937.1"/>
</dbReference>
<reference evidence="14 15" key="5">
    <citation type="journal article" date="2010" name="Appl. Environ. Microbiol.">
        <title>phrR-like gene praR of Azorhizobium caulinodans ORS571 is essential for symbiosis with Sesbania rostrata and is involved in expression of reb genes.</title>
        <authorList>
            <person name="Akiba N."/>
            <person name="Aono T."/>
            <person name="Toyazaki H."/>
            <person name="Sato S."/>
            <person name="Oyaizu H."/>
        </authorList>
    </citation>
    <scope>NUCLEOTIDE SEQUENCE [LARGE SCALE GENOMIC DNA]</scope>
    <source>
        <strain evidence="15">ATCC 43989 / DSM 5975 / JCM 20966 / LMG 6465 / NBRC 14845 / NCIMB 13405 / ORS 571</strain>
    </source>
</reference>
<dbReference type="AlphaFoldDB" id="A8IE67"/>
<evidence type="ECO:0000259" key="12">
    <source>
        <dbReference type="PROSITE" id="PS50893"/>
    </source>
</evidence>
<keyword evidence="8 14" id="KW-0067">ATP-binding</keyword>
<keyword evidence="7" id="KW-0547">Nucleotide-binding</keyword>
<dbReference type="SUPFAM" id="SSF52540">
    <property type="entry name" value="P-loop containing nucleoside triphosphate hydrolases"/>
    <property type="match status" value="1"/>
</dbReference>
<feature type="transmembrane region" description="Helical" evidence="11">
    <location>
        <begin position="241"/>
        <end position="261"/>
    </location>
</feature>
<dbReference type="InterPro" id="IPR003593">
    <property type="entry name" value="AAA+_ATPase"/>
</dbReference>
<gene>
    <name evidence="14" type="ordered locus">AZC_3043</name>
</gene>
<dbReference type="Pfam" id="PF08352">
    <property type="entry name" value="oligo_HPY"/>
    <property type="match status" value="1"/>
</dbReference>
<keyword evidence="5" id="KW-1003">Cell membrane</keyword>
<dbReference type="CDD" id="cd06261">
    <property type="entry name" value="TM_PBP2"/>
    <property type="match status" value="1"/>
</dbReference>
<comment type="similarity">
    <text evidence="11">Belongs to the binding-protein-dependent transport system permease family.</text>
</comment>
<sequence>MSMLSFSPRWNRLLVPGALLALVVAVVAAAPILPLADPVKQEVARRLTTPDAAHWLGQDEYGRDVLSRIIWGGRVSLTVSFIAAAFAGIIGTLLGLVGGYFRGIVELMSVRLAEVILCFPPMLLALLVVTLLGPGAVTLVLVLTILFTPAYARVAYAETLSARTLDYVTAQTALGATAPRILLRTVLPNIAPPLLVQFSLTVAAAMMLESGLSFLGLGVVPPSPSWGLMIRAARSVMEQAPLLLLWPCLALAGTVLLLNLFCDRLRDVLDPRGAAVGVIPGFLRRGRLPASGTATTAPPLLSIEDLTLDLKTPTGTLNVVRGVTFAVAPGETVALVGESGSGKTLTALAVMGLLPPVVSPAGGAIRFTGRDGAAVDLLALTEGEMRRLRGNDLAIVFQDPSSSLNPVHRCGKQVAEAIRAHGTAGASAAKAKVVDLFRRVGLPDPERRANAFPHELSGGQKQRVMIAAAVANTPRLLIADEPTTALDVTVQAQILDLLADLKGASGTGMGLLFVTHNLAVVRQIADKVVVMYAGEVVEEGPVAEVFARPRHPYTAALLASAPESEAEELAAIPGTVPSPAALPPGCRFAPRCAFSTPDCDRAPPERRNVGPGRTARCIRDMEVA</sequence>
<keyword evidence="6 11" id="KW-0812">Transmembrane</keyword>
<keyword evidence="10 11" id="KW-0472">Membrane</keyword>
<accession>A8IE67</accession>
<evidence type="ECO:0000256" key="7">
    <source>
        <dbReference type="ARBA" id="ARBA00022741"/>
    </source>
</evidence>
<feature type="domain" description="ABC transmembrane type-1" evidence="13">
    <location>
        <begin position="73"/>
        <end position="262"/>
    </location>
</feature>
<evidence type="ECO:0000313" key="15">
    <source>
        <dbReference type="Proteomes" id="UP000000270"/>
    </source>
</evidence>
<reference evidence="14 15" key="3">
    <citation type="journal article" date="2008" name="BMC Genomics">
        <title>The genome of the versatile nitrogen fixer Azorhizobium caulinodans ORS571.</title>
        <authorList>
            <person name="Lee KB."/>
            <person name="Backer P.D."/>
            <person name="Aono T."/>
            <person name="Liu CT."/>
            <person name="Suzuki S."/>
            <person name="Suzuki T."/>
            <person name="Kaneko T."/>
            <person name="Yamada M."/>
            <person name="Tabata S."/>
            <person name="Kupfer D.M."/>
            <person name="Najar F.Z."/>
            <person name="Wiley G.B."/>
            <person name="Roe B."/>
            <person name="Binnewies T.T."/>
            <person name="Ussery D.W."/>
            <person name="D'Haeze W."/>
            <person name="Herder J.D."/>
            <person name="Gevers D."/>
            <person name="Vereecke D."/>
            <person name="Holsters M."/>
            <person name="Oyaizu H."/>
        </authorList>
    </citation>
    <scope>NUCLEOTIDE SEQUENCE [LARGE SCALE GENOMIC DNA]</scope>
    <source>
        <strain evidence="15">ATCC 43989 / DSM 5975 / JCM 20966 / LMG 6465 / NBRC 14845 / NCIMB 13405 / ORS 571</strain>
    </source>
</reference>
<dbReference type="GO" id="GO:0005886">
    <property type="term" value="C:plasma membrane"/>
    <property type="evidence" value="ECO:0007669"/>
    <property type="project" value="UniProtKB-SubCell"/>
</dbReference>
<dbReference type="GO" id="GO:0005524">
    <property type="term" value="F:ATP binding"/>
    <property type="evidence" value="ECO:0007669"/>
    <property type="project" value="UniProtKB-KW"/>
</dbReference>
<evidence type="ECO:0000256" key="2">
    <source>
        <dbReference type="ARBA" id="ARBA00004651"/>
    </source>
</evidence>
<dbReference type="PROSITE" id="PS00211">
    <property type="entry name" value="ABC_TRANSPORTER_1"/>
    <property type="match status" value="1"/>
</dbReference>
<comment type="subcellular location">
    <subcellularLocation>
        <location evidence="1">Cell inner membrane</location>
        <topology evidence="1">Peripheral membrane protein</topology>
    </subcellularLocation>
    <subcellularLocation>
        <location evidence="2 11">Cell membrane</location>
        <topology evidence="2 11">Multi-pass membrane protein</topology>
    </subcellularLocation>
</comment>
<dbReference type="PANTHER" id="PTHR43297">
    <property type="entry name" value="OLIGOPEPTIDE TRANSPORT ATP-BINDING PROTEIN APPD"/>
    <property type="match status" value="1"/>
</dbReference>
<evidence type="ECO:0000256" key="4">
    <source>
        <dbReference type="ARBA" id="ARBA00022448"/>
    </source>
</evidence>
<dbReference type="KEGG" id="azc:AZC_3043"/>
<dbReference type="EMBL" id="AP009384">
    <property type="protein sequence ID" value="BAF89041.1"/>
    <property type="molecule type" value="Genomic_DNA"/>
</dbReference>
<feature type="domain" description="ABC transporter" evidence="12">
    <location>
        <begin position="301"/>
        <end position="558"/>
    </location>
</feature>
<evidence type="ECO:0000259" key="13">
    <source>
        <dbReference type="PROSITE" id="PS50928"/>
    </source>
</evidence>
<dbReference type="SMART" id="SM00382">
    <property type="entry name" value="AAA"/>
    <property type="match status" value="1"/>
</dbReference>
<feature type="transmembrane region" description="Helical" evidence="11">
    <location>
        <begin position="81"/>
        <end position="101"/>
    </location>
</feature>
<evidence type="ECO:0000256" key="1">
    <source>
        <dbReference type="ARBA" id="ARBA00004417"/>
    </source>
</evidence>
<feature type="transmembrane region" description="Helical" evidence="11">
    <location>
        <begin position="194"/>
        <end position="220"/>
    </location>
</feature>
<dbReference type="SUPFAM" id="SSF161098">
    <property type="entry name" value="MetI-like"/>
    <property type="match status" value="1"/>
</dbReference>
<evidence type="ECO:0000256" key="9">
    <source>
        <dbReference type="ARBA" id="ARBA00022989"/>
    </source>
</evidence>
<comment type="similarity">
    <text evidence="3">Belongs to the ABC transporter superfamily.</text>
</comment>
<dbReference type="CDD" id="cd03257">
    <property type="entry name" value="ABC_NikE_OppD_transporters"/>
    <property type="match status" value="1"/>
</dbReference>
<dbReference type="eggNOG" id="COG1173">
    <property type="taxonomic scope" value="Bacteria"/>
</dbReference>
<reference evidence="14 15" key="4">
    <citation type="journal article" date="2009" name="Appl. Environ. Microbiol.">
        <title>Comparative genome-wide transcriptional profiling of Azorhizobium caulinodans ORS571 grown under free-living and symbiotic conditions.</title>
        <authorList>
            <person name="Tsukada S."/>
            <person name="Aono T."/>
            <person name="Akiba N."/>
            <person name="Lee KB."/>
            <person name="Liu CT."/>
            <person name="Toyazaki H."/>
            <person name="Oyaizu H."/>
        </authorList>
    </citation>
    <scope>NUCLEOTIDE SEQUENCE [LARGE SCALE GENOMIC DNA]</scope>
    <source>
        <strain evidence="15">ATCC 43989 / DSM 5975 / JCM 20966 / LMG 6465 / NBRC 14845 / NCIMB 13405 / ORS 571</strain>
    </source>
</reference>
<dbReference type="InterPro" id="IPR027417">
    <property type="entry name" value="P-loop_NTPase"/>
</dbReference>